<evidence type="ECO:0000256" key="6">
    <source>
        <dbReference type="SAM" id="Phobius"/>
    </source>
</evidence>
<proteinExistence type="predicted"/>
<dbReference type="PANTHER" id="PTHR33885:SF3">
    <property type="entry name" value="PHAGE SHOCK PROTEIN C"/>
    <property type="match status" value="1"/>
</dbReference>
<dbReference type="Pfam" id="PF04024">
    <property type="entry name" value="PspC"/>
    <property type="match status" value="1"/>
</dbReference>
<feature type="transmembrane region" description="Helical" evidence="6">
    <location>
        <begin position="137"/>
        <end position="168"/>
    </location>
</feature>
<feature type="domain" description="PspC-related transmembrane region" evidence="8">
    <location>
        <begin position="215"/>
        <end position="328"/>
    </location>
</feature>
<keyword evidence="2" id="KW-1003">Cell membrane</keyword>
<dbReference type="Proteomes" id="UP000593605">
    <property type="component" value="Chromosome"/>
</dbReference>
<feature type="domain" description="Phage shock protein PspC N-terminal" evidence="7">
    <location>
        <begin position="106"/>
        <end position="170"/>
    </location>
</feature>
<protein>
    <submittedName>
        <fullName evidence="9">PspC domain-containing protein</fullName>
    </submittedName>
</protein>
<name>A0A7M1T1L9_9FLAO</name>
<gene>
    <name evidence="9" type="ORF">IMZ16_09305</name>
</gene>
<dbReference type="AlphaFoldDB" id="A0A7M1T1L9"/>
<evidence type="ECO:0000259" key="8">
    <source>
        <dbReference type="Pfam" id="PF22571"/>
    </source>
</evidence>
<evidence type="ECO:0000256" key="4">
    <source>
        <dbReference type="ARBA" id="ARBA00022989"/>
    </source>
</evidence>
<organism evidence="9 10">
    <name type="scientific">Cruoricaptor ignavus</name>
    <dbReference type="NCBI Taxonomy" id="1118202"/>
    <lineage>
        <taxon>Bacteria</taxon>
        <taxon>Pseudomonadati</taxon>
        <taxon>Bacteroidota</taxon>
        <taxon>Flavobacteriia</taxon>
        <taxon>Flavobacteriales</taxon>
        <taxon>Weeksellaceae</taxon>
        <taxon>Cruoricaptor</taxon>
    </lineage>
</organism>
<dbReference type="EMBL" id="CP063145">
    <property type="protein sequence ID" value="QOR73695.1"/>
    <property type="molecule type" value="Genomic_DNA"/>
</dbReference>
<evidence type="ECO:0000256" key="2">
    <source>
        <dbReference type="ARBA" id="ARBA00022475"/>
    </source>
</evidence>
<evidence type="ECO:0000259" key="7">
    <source>
        <dbReference type="Pfam" id="PF04024"/>
    </source>
</evidence>
<dbReference type="InterPro" id="IPR052027">
    <property type="entry name" value="PspC"/>
</dbReference>
<sequence length="545" mass="61201">MNRTISVALAGYSFIIDEFAYIKLSDYLSALRNTLDAAEADEVMHDIEIRMVEIFREELGKREVINESDVQKVITQIGNPEEIEAQNEGYTANPEVQQAQQKFYEKPLFRDPTNAKIGGVCSGLAHYFGIQPYIMQLIWAAVAVLGIFTAHISTLLIVLIYCLLWIIIPNAVTASDFLKMKGQPLGFDNLKAESAKNAKFIIEPNSGNAVRKNGSQKAFSSIWNVLRYFIGGIFALVGIALIFGAMSVVFASFSENMLQLPGKFRFYLDDPLFRYLFLAFTLISILLPASLFIYFAIKLLSPKTTLKSTGYVFGGMLISWFVLLIVLSALFFRKEFRYSGENSDVQNVAINSASDSIFIEQKKIQIPANFKAVGHDYFSDKKTVYDGETPEIRITRKEGDVKPHLIITKEADGYNLPLKSKVAVEVLDNKVLIPNYISYPYSEIGRGYRTNYELVIPANKTIINNFPKSIIEDSADDNYDDNADENGDEDYGTTLRISEDSIFVNGKQVTENQAEKMLRDAKNSEAKSVSVKIENGKKEITIKAR</sequence>
<keyword evidence="3 6" id="KW-0812">Transmembrane</keyword>
<reference evidence="9 10" key="1">
    <citation type="submission" date="2020-10" db="EMBL/GenBank/DDBJ databases">
        <title>Complete genome of Cruoricapor ignavus strain M1214 isolated from the blood culture of a febrile patient.</title>
        <authorList>
            <person name="Guglielmino C.J.D."/>
        </authorList>
    </citation>
    <scope>NUCLEOTIDE SEQUENCE [LARGE SCALE GENOMIC DNA]</scope>
    <source>
        <strain evidence="9 10">M1214</strain>
    </source>
</reference>
<dbReference type="PANTHER" id="PTHR33885">
    <property type="entry name" value="PHAGE SHOCK PROTEIN C"/>
    <property type="match status" value="1"/>
</dbReference>
<evidence type="ECO:0000313" key="10">
    <source>
        <dbReference type="Proteomes" id="UP000593605"/>
    </source>
</evidence>
<keyword evidence="4 6" id="KW-1133">Transmembrane helix</keyword>
<feature type="transmembrane region" description="Helical" evidence="6">
    <location>
        <begin position="272"/>
        <end position="297"/>
    </location>
</feature>
<evidence type="ECO:0000256" key="1">
    <source>
        <dbReference type="ARBA" id="ARBA00004162"/>
    </source>
</evidence>
<evidence type="ECO:0000256" key="3">
    <source>
        <dbReference type="ARBA" id="ARBA00022692"/>
    </source>
</evidence>
<evidence type="ECO:0000256" key="5">
    <source>
        <dbReference type="ARBA" id="ARBA00023136"/>
    </source>
</evidence>
<dbReference type="GO" id="GO:0005886">
    <property type="term" value="C:plasma membrane"/>
    <property type="evidence" value="ECO:0007669"/>
    <property type="project" value="UniProtKB-SubCell"/>
</dbReference>
<dbReference type="InterPro" id="IPR054321">
    <property type="entry name" value="PspC-rel_TM"/>
</dbReference>
<feature type="transmembrane region" description="Helical" evidence="6">
    <location>
        <begin position="228"/>
        <end position="251"/>
    </location>
</feature>
<evidence type="ECO:0000313" key="9">
    <source>
        <dbReference type="EMBL" id="QOR73695.1"/>
    </source>
</evidence>
<accession>A0A7M1T1L9</accession>
<dbReference type="InterPro" id="IPR007168">
    <property type="entry name" value="Phageshock_PspC_N"/>
</dbReference>
<dbReference type="Pfam" id="PF22571">
    <property type="entry name" value="LiaI-LiaF-TM_PspC"/>
    <property type="match status" value="1"/>
</dbReference>
<comment type="subcellular location">
    <subcellularLocation>
        <location evidence="1">Cell membrane</location>
        <topology evidence="1">Single-pass membrane protein</topology>
    </subcellularLocation>
</comment>
<feature type="transmembrane region" description="Helical" evidence="6">
    <location>
        <begin position="309"/>
        <end position="332"/>
    </location>
</feature>
<dbReference type="KEGG" id="civ:IMZ16_09305"/>
<dbReference type="RefSeq" id="WP_193439806.1">
    <property type="nucleotide sequence ID" value="NZ_CP063145.1"/>
</dbReference>
<keyword evidence="5 6" id="KW-0472">Membrane</keyword>